<dbReference type="Proteomes" id="UP000198902">
    <property type="component" value="Unassembled WGS sequence"/>
</dbReference>
<feature type="transmembrane region" description="Helical" evidence="1">
    <location>
        <begin position="35"/>
        <end position="52"/>
    </location>
</feature>
<evidence type="ECO:0000313" key="2">
    <source>
        <dbReference type="EMBL" id="CQR48936.1"/>
    </source>
</evidence>
<sequence>MGRLKTLLGVTAVAHVALAWLVSLDAKKRGDDAGRWIALTLLTGVVGAAKYVRDGR</sequence>
<gene>
    <name evidence="2" type="ORF">BN996_00387</name>
</gene>
<organism evidence="2 3">
    <name type="scientific">Haloferax massiliensis</name>
    <dbReference type="NCBI Taxonomy" id="1476858"/>
    <lineage>
        <taxon>Archaea</taxon>
        <taxon>Methanobacteriati</taxon>
        <taxon>Methanobacteriota</taxon>
        <taxon>Stenosarchaea group</taxon>
        <taxon>Halobacteria</taxon>
        <taxon>Halobacteriales</taxon>
        <taxon>Haloferacaceae</taxon>
        <taxon>Haloferax</taxon>
    </lineage>
</organism>
<dbReference type="OrthoDB" id="285549at2157"/>
<proteinExistence type="predicted"/>
<dbReference type="EMBL" id="CSTE01000001">
    <property type="protein sequence ID" value="CQR48936.1"/>
    <property type="molecule type" value="Genomic_DNA"/>
</dbReference>
<reference evidence="3" key="1">
    <citation type="submission" date="2015-03" db="EMBL/GenBank/DDBJ databases">
        <authorList>
            <person name="Urmite Genomes"/>
        </authorList>
    </citation>
    <scope>NUCLEOTIDE SEQUENCE [LARGE SCALE GENOMIC DNA]</scope>
    <source>
        <strain evidence="3">Arc-Hr</strain>
    </source>
</reference>
<dbReference type="AlphaFoldDB" id="A0A0D6JM19"/>
<dbReference type="GeneID" id="62814208"/>
<keyword evidence="1" id="KW-0472">Membrane</keyword>
<keyword evidence="1" id="KW-1133">Transmembrane helix</keyword>
<name>A0A0D6JM19_9EURY</name>
<evidence type="ECO:0000256" key="1">
    <source>
        <dbReference type="SAM" id="Phobius"/>
    </source>
</evidence>
<keyword evidence="3" id="KW-1185">Reference proteome</keyword>
<keyword evidence="1" id="KW-0812">Transmembrane</keyword>
<accession>A0A0D6JM19</accession>
<evidence type="ECO:0000313" key="3">
    <source>
        <dbReference type="Proteomes" id="UP000198902"/>
    </source>
</evidence>
<dbReference type="RefSeq" id="WP_006601108.1">
    <property type="nucleotide sequence ID" value="NZ_CABLRR010000001.1"/>
</dbReference>
<protein>
    <submittedName>
        <fullName evidence="2">Uncharacterized protein</fullName>
    </submittedName>
</protein>